<keyword evidence="1" id="KW-0732">Signal</keyword>
<keyword evidence="4" id="KW-1185">Reference proteome</keyword>
<dbReference type="EMBL" id="JABAEW010000028">
    <property type="protein sequence ID" value="NMD87656.1"/>
    <property type="molecule type" value="Genomic_DNA"/>
</dbReference>
<dbReference type="EMBL" id="QEKH01000002">
    <property type="protein sequence ID" value="PVY45540.1"/>
    <property type="molecule type" value="Genomic_DNA"/>
</dbReference>
<evidence type="ECO:0000313" key="2">
    <source>
        <dbReference type="EMBL" id="NMD87656.1"/>
    </source>
</evidence>
<dbReference type="AlphaFoldDB" id="A0A2U1BA45"/>
<organism evidence="3 4">
    <name type="scientific">Victivallis vadensis</name>
    <dbReference type="NCBI Taxonomy" id="172901"/>
    <lineage>
        <taxon>Bacteria</taxon>
        <taxon>Pseudomonadati</taxon>
        <taxon>Lentisphaerota</taxon>
        <taxon>Lentisphaeria</taxon>
        <taxon>Victivallales</taxon>
        <taxon>Victivallaceae</taxon>
        <taxon>Victivallis</taxon>
    </lineage>
</organism>
<reference evidence="3 4" key="1">
    <citation type="submission" date="2018-04" db="EMBL/GenBank/DDBJ databases">
        <title>Genomic Encyclopedia of Type Strains, Phase IV (KMG-IV): sequencing the most valuable type-strain genomes for metagenomic binning, comparative biology and taxonomic classification.</title>
        <authorList>
            <person name="Goeker M."/>
        </authorList>
    </citation>
    <scope>NUCLEOTIDE SEQUENCE [LARGE SCALE GENOMIC DNA]</scope>
    <source>
        <strain evidence="3 4">DSM 14823</strain>
    </source>
</reference>
<evidence type="ECO:0000313" key="5">
    <source>
        <dbReference type="Proteomes" id="UP000576225"/>
    </source>
</evidence>
<evidence type="ECO:0000313" key="4">
    <source>
        <dbReference type="Proteomes" id="UP000245959"/>
    </source>
</evidence>
<dbReference type="Proteomes" id="UP000245959">
    <property type="component" value="Unassembled WGS sequence"/>
</dbReference>
<feature type="chain" id="PRO_5041066866" evidence="1">
    <location>
        <begin position="26"/>
        <end position="144"/>
    </location>
</feature>
<protein>
    <submittedName>
        <fullName evidence="2">Exosortase system-associated protein, TIGR04073 family</fullName>
    </submittedName>
    <submittedName>
        <fullName evidence="3">Putative exosortase-associated protein (TIGR04073 family)</fullName>
    </submittedName>
</protein>
<sequence length="144" mass="15282">MRFGKSVLAGAVLAVMMIGGSVCQAAPGDPWIMKPVEKLGRGIANVAFGPLELLMKGWDVTQEQGGIAGVTYGPLKGVCYVIAREVVGVVDIVTFPFPLPDCPDDPAGFGAGYGPIMRPAYVVDIKHNAFNFVYDENSIVSQSY</sequence>
<dbReference type="Proteomes" id="UP000576225">
    <property type="component" value="Unassembled WGS sequence"/>
</dbReference>
<name>A0A2U1BA45_9BACT</name>
<gene>
    <name evidence="3" type="ORF">C8D82_102111</name>
    <name evidence="2" type="ORF">HF882_13785</name>
</gene>
<dbReference type="GeneID" id="78293900"/>
<dbReference type="RefSeq" id="WP_116882568.1">
    <property type="nucleotide sequence ID" value="NZ_CAJKCJ010000015.1"/>
</dbReference>
<dbReference type="NCBIfam" id="TIGR04073">
    <property type="entry name" value="exo_TIGR04073"/>
    <property type="match status" value="1"/>
</dbReference>
<evidence type="ECO:0000256" key="1">
    <source>
        <dbReference type="SAM" id="SignalP"/>
    </source>
</evidence>
<feature type="signal peptide" evidence="1">
    <location>
        <begin position="1"/>
        <end position="25"/>
    </location>
</feature>
<accession>A0A2U1BA45</accession>
<dbReference type="InterPro" id="IPR023824">
    <property type="entry name" value="CHP04073_exosortase-affil"/>
</dbReference>
<reference evidence="2 5" key="2">
    <citation type="submission" date="2020-04" db="EMBL/GenBank/DDBJ databases">
        <authorList>
            <person name="Hitch T.C.A."/>
            <person name="Wylensek D."/>
            <person name="Clavel T."/>
        </authorList>
    </citation>
    <scope>NUCLEOTIDE SEQUENCE [LARGE SCALE GENOMIC DNA]</scope>
    <source>
        <strain evidence="2 5">COR2-253-APC-1A</strain>
    </source>
</reference>
<comment type="caution">
    <text evidence="3">The sequence shown here is derived from an EMBL/GenBank/DDBJ whole genome shotgun (WGS) entry which is preliminary data.</text>
</comment>
<proteinExistence type="predicted"/>
<evidence type="ECO:0000313" key="3">
    <source>
        <dbReference type="EMBL" id="PVY45540.1"/>
    </source>
</evidence>